<evidence type="ECO:0000313" key="2">
    <source>
        <dbReference type="Proteomes" id="UP001302000"/>
    </source>
</evidence>
<dbReference type="EMBL" id="BK063680">
    <property type="protein sequence ID" value="DBA35563.1"/>
    <property type="molecule type" value="Genomic_DNA"/>
</dbReference>
<evidence type="ECO:0000313" key="1">
    <source>
        <dbReference type="EMBL" id="DBA35563.1"/>
    </source>
</evidence>
<name>A0AA86XMK9_9CAUD</name>
<keyword evidence="2" id="KW-1185">Reference proteome</keyword>
<accession>A0AA86XMK9</accession>
<organism evidence="1 2">
    <name type="scientific">Caudoviricetes sp. vir335</name>
    <dbReference type="NCBI Taxonomy" id="3068357"/>
    <lineage>
        <taxon>Viruses</taxon>
        <taxon>Duplodnaviria</taxon>
        <taxon>Heunggongvirae</taxon>
        <taxon>Uroviricota</taxon>
        <taxon>Caudoviricetes</taxon>
    </lineage>
</organism>
<proteinExistence type="predicted"/>
<protein>
    <submittedName>
        <fullName evidence="1">Uncharacterized protein</fullName>
    </submittedName>
</protein>
<gene>
    <name evidence="1" type="ORF">vir335_00007</name>
</gene>
<dbReference type="GeneID" id="301841475"/>
<sequence>MVLTDVRELDYMPDDNYRGPREFNSYTQRYVGRLLDFKRRRGEDALRCGKCGSKEAPNGYYDPESKKIRVECASCGYACEGIWKTWEGMQNLISDWTRTPEQEGEVQRLFREYRPKYYTPQIFGIWCPSCMRPDAAYAIGAPGAVRMICYSCGHFSKPCETAKDALIDWLDPHIFIRKERGGSIMTLDELDERMKNGEDEEKEE</sequence>
<dbReference type="RefSeq" id="YP_013605467.1">
    <property type="nucleotide sequence ID" value="NC_134205.1"/>
</dbReference>
<reference evidence="1 2" key="1">
    <citation type="journal article" date="2023" name="Nat. Microbiol.">
        <title>A compendium of viruses from methanogenic archaea reveals their diversity and adaptations to the gut environment.</title>
        <authorList>
            <person name="Medvedeva S."/>
            <person name="Borrel G."/>
            <person name="Krupovic M."/>
            <person name="Gribaldo S."/>
        </authorList>
    </citation>
    <scope>NUCLEOTIDE SEQUENCE [LARGE SCALE GENOMIC DNA]</scope>
</reference>
<dbReference type="Proteomes" id="UP001302000">
    <property type="component" value="Segment"/>
</dbReference>